<reference evidence="1 2" key="1">
    <citation type="submission" date="2024-04" db="EMBL/GenBank/DDBJ databases">
        <title>Flavobacterium sp. DGU38 16S ribosomal RNA gene Genome sequencing and assembly.</title>
        <authorList>
            <person name="Park S."/>
        </authorList>
    </citation>
    <scope>NUCLEOTIDE SEQUENCE [LARGE SCALE GENOMIC DNA]</scope>
    <source>
        <strain evidence="1 2">DGU38</strain>
    </source>
</reference>
<dbReference type="RefSeq" id="WP_341691387.1">
    <property type="nucleotide sequence ID" value="NZ_JBBYHS010000007.1"/>
</dbReference>
<evidence type="ECO:0000313" key="1">
    <source>
        <dbReference type="EMBL" id="MEL1253722.1"/>
    </source>
</evidence>
<protein>
    <submittedName>
        <fullName evidence="1">Uncharacterized protein</fullName>
    </submittedName>
</protein>
<proteinExistence type="predicted"/>
<name>A0ABU9INK9_9FLAO</name>
<comment type="caution">
    <text evidence="1">The sequence shown here is derived from an EMBL/GenBank/DDBJ whole genome shotgun (WGS) entry which is preliminary data.</text>
</comment>
<organism evidence="1 2">
    <name type="scientific">Flavobacterium calami</name>
    <dbReference type="NCBI Taxonomy" id="3139144"/>
    <lineage>
        <taxon>Bacteria</taxon>
        <taxon>Pseudomonadati</taxon>
        <taxon>Bacteroidota</taxon>
        <taxon>Flavobacteriia</taxon>
        <taxon>Flavobacteriales</taxon>
        <taxon>Flavobacteriaceae</taxon>
        <taxon>Flavobacterium</taxon>
    </lineage>
</organism>
<dbReference type="Proteomes" id="UP001485226">
    <property type="component" value="Unassembled WGS sequence"/>
</dbReference>
<evidence type="ECO:0000313" key="2">
    <source>
        <dbReference type="Proteomes" id="UP001485226"/>
    </source>
</evidence>
<dbReference type="EMBL" id="JBBYHS010000007">
    <property type="protein sequence ID" value="MEL1253722.1"/>
    <property type="molecule type" value="Genomic_DNA"/>
</dbReference>
<accession>A0ABU9INK9</accession>
<keyword evidence="2" id="KW-1185">Reference proteome</keyword>
<sequence>MSIQEYSNKINNLRTEENNPQFSDAIDLENIVLKVSENRSQSYFTLKDFFDQSVSKAVMLNSEIVKLIADRLGLLFSSEKEAGNVCFANSSELRSEFRQILTAIDLLDYIYAFAHSSFYKEFQKIAIPSETDSFWRLVEIGFLLRKEKT</sequence>
<gene>
    <name evidence="1" type="ORF">AAEO57_08045</name>
</gene>